<accession>A0A2S8STU7</accession>
<feature type="transmembrane region" description="Helical" evidence="2">
    <location>
        <begin position="62"/>
        <end position="79"/>
    </location>
</feature>
<protein>
    <recommendedName>
        <fullName evidence="5">High-affinity nickel-transport protein</fullName>
    </recommendedName>
</protein>
<dbReference type="AlphaFoldDB" id="A0A2S8STU7"/>
<keyword evidence="2" id="KW-0472">Membrane</keyword>
<feature type="transmembrane region" description="Helical" evidence="2">
    <location>
        <begin position="172"/>
        <end position="197"/>
    </location>
</feature>
<dbReference type="Proteomes" id="UP000237684">
    <property type="component" value="Unassembled WGS sequence"/>
</dbReference>
<feature type="region of interest" description="Disordered" evidence="1">
    <location>
        <begin position="89"/>
        <end position="140"/>
    </location>
</feature>
<keyword evidence="2" id="KW-0812">Transmembrane</keyword>
<evidence type="ECO:0000256" key="1">
    <source>
        <dbReference type="SAM" id="MobiDB-lite"/>
    </source>
</evidence>
<dbReference type="PANTHER" id="PTHR33876:SF4">
    <property type="entry name" value="CHLOROPLAST PROTEIN FOR GROWTH AND FERTILITY 2"/>
    <property type="match status" value="1"/>
</dbReference>
<evidence type="ECO:0000313" key="4">
    <source>
        <dbReference type="Proteomes" id="UP000237684"/>
    </source>
</evidence>
<evidence type="ECO:0000256" key="2">
    <source>
        <dbReference type="SAM" id="Phobius"/>
    </source>
</evidence>
<feature type="transmembrane region" description="Helical" evidence="2">
    <location>
        <begin position="209"/>
        <end position="234"/>
    </location>
</feature>
<dbReference type="InParanoid" id="A0A2S8STU7"/>
<proteinExistence type="predicted"/>
<dbReference type="EMBL" id="NIGF01000006">
    <property type="protein sequence ID" value="PQV64169.1"/>
    <property type="molecule type" value="Genomic_DNA"/>
</dbReference>
<evidence type="ECO:0008006" key="5">
    <source>
        <dbReference type="Google" id="ProtNLM"/>
    </source>
</evidence>
<comment type="caution">
    <text evidence="3">The sequence shown here is derived from an EMBL/GenBank/DDBJ whole genome shotgun (WGS) entry which is preliminary data.</text>
</comment>
<dbReference type="PANTHER" id="PTHR33876">
    <property type="entry name" value="UNNAMED PRODUCT"/>
    <property type="match status" value="1"/>
</dbReference>
<feature type="compositionally biased region" description="Basic and acidic residues" evidence="1">
    <location>
        <begin position="110"/>
        <end position="135"/>
    </location>
</feature>
<organism evidence="3 4">
    <name type="scientific">Abditibacterium utsteinense</name>
    <dbReference type="NCBI Taxonomy" id="1960156"/>
    <lineage>
        <taxon>Bacteria</taxon>
        <taxon>Pseudomonadati</taxon>
        <taxon>Abditibacteriota</taxon>
        <taxon>Abditibacteriia</taxon>
        <taxon>Abditibacteriales</taxon>
        <taxon>Abditibacteriaceae</taxon>
        <taxon>Abditibacterium</taxon>
    </lineage>
</organism>
<sequence length="245" mass="25655">MAAVSTFVASRPKPREAAMFGVRWAVGHGLSLFVIGSILFVFKHAAQTSQPELFASGVLDRFVGLVLVALGIWTLFQVASSRASKQHEHGHFHDGHFHSHGGESNSSSVEAHRNGNDADSTKNEGHFDTHGEKGHSHSHSGGLASLGMGVLHGAAGTGAFIGQSVVSLSSSYAFVFLYTLLFSLGVLLSMAVYAGALGGLLTSFERRGALALSGARVVTGVLTCAIGFCLVSGIELPGFFDHLVH</sequence>
<evidence type="ECO:0000313" key="3">
    <source>
        <dbReference type="EMBL" id="PQV64169.1"/>
    </source>
</evidence>
<gene>
    <name evidence="3" type="ORF">B1R32_10613</name>
</gene>
<keyword evidence="4" id="KW-1185">Reference proteome</keyword>
<feature type="compositionally biased region" description="Basic and acidic residues" evidence="1">
    <location>
        <begin position="89"/>
        <end position="101"/>
    </location>
</feature>
<dbReference type="InterPro" id="IPR052776">
    <property type="entry name" value="Chloro_ReproSupport/MetalTrans"/>
</dbReference>
<keyword evidence="2" id="KW-1133">Transmembrane helix</keyword>
<reference evidence="3 4" key="1">
    <citation type="journal article" date="2018" name="Syst. Appl. Microbiol.">
        <title>Abditibacterium utsteinense sp. nov., the first cultivated member of candidate phylum FBP, isolated from ice-free Antarctic soil samples.</title>
        <authorList>
            <person name="Tahon G."/>
            <person name="Tytgat B."/>
            <person name="Lebbe L."/>
            <person name="Carlier A."/>
            <person name="Willems A."/>
        </authorList>
    </citation>
    <scope>NUCLEOTIDE SEQUENCE [LARGE SCALE GENOMIC DNA]</scope>
    <source>
        <strain evidence="3 4">LMG 29911</strain>
    </source>
</reference>
<name>A0A2S8STU7_9BACT</name>
<feature type="transmembrane region" description="Helical" evidence="2">
    <location>
        <begin position="21"/>
        <end position="42"/>
    </location>
</feature>
<feature type="transmembrane region" description="Helical" evidence="2">
    <location>
        <begin position="143"/>
        <end position="166"/>
    </location>
</feature>